<dbReference type="Proteomes" id="UP000727654">
    <property type="component" value="Unassembled WGS sequence"/>
</dbReference>
<comment type="caution">
    <text evidence="4">The sequence shown here is derived from an EMBL/GenBank/DDBJ whole genome shotgun (WGS) entry which is preliminary data.</text>
</comment>
<dbReference type="InterPro" id="IPR010679">
    <property type="entry name" value="DUF1254"/>
</dbReference>
<dbReference type="PANTHER" id="PTHR36509">
    <property type="entry name" value="BLL3101 PROTEIN"/>
    <property type="match status" value="1"/>
</dbReference>
<organism evidence="4 5">
    <name type="scientific">Cupriavidus laharis</name>
    <dbReference type="NCBI Taxonomy" id="151654"/>
    <lineage>
        <taxon>Bacteria</taxon>
        <taxon>Pseudomonadati</taxon>
        <taxon>Pseudomonadota</taxon>
        <taxon>Betaproteobacteria</taxon>
        <taxon>Burkholderiales</taxon>
        <taxon>Burkholderiaceae</taxon>
        <taxon>Cupriavidus</taxon>
    </lineage>
</organism>
<dbReference type="Gene3D" id="2.60.120.600">
    <property type="entry name" value="Domain of unknown function DUF1214, C-terminal domain"/>
    <property type="match status" value="1"/>
</dbReference>
<dbReference type="Gene3D" id="2.60.40.1610">
    <property type="entry name" value="Domain of unknown function DUF1254"/>
    <property type="match status" value="1"/>
</dbReference>
<feature type="domain" description="DUF1254" evidence="3">
    <location>
        <begin position="56"/>
        <end position="128"/>
    </location>
</feature>
<reference evidence="4 5" key="1">
    <citation type="submission" date="2021-08" db="EMBL/GenBank/DDBJ databases">
        <authorList>
            <person name="Peeters C."/>
        </authorList>
    </citation>
    <scope>NUCLEOTIDE SEQUENCE [LARGE SCALE GENOMIC DNA]</scope>
    <source>
        <strain evidence="4 5">LMG 23992</strain>
    </source>
</reference>
<dbReference type="InterPro" id="IPR010621">
    <property type="entry name" value="DUF1214"/>
</dbReference>
<protein>
    <recommendedName>
        <fullName evidence="6">DUF1254 domain-containing protein</fullName>
    </recommendedName>
</protein>
<keyword evidence="1" id="KW-0732">Signal</keyword>
<feature type="domain" description="DUF1214" evidence="2">
    <location>
        <begin position="242"/>
        <end position="326"/>
    </location>
</feature>
<name>A0ABM8WKJ5_9BURK</name>
<evidence type="ECO:0000313" key="4">
    <source>
        <dbReference type="EMBL" id="CAG9167907.1"/>
    </source>
</evidence>
<sequence>MICKLQRHAVALCAVASLMVHGAAASAATVPVTADNYIRAETDTYFSAVVKRGAFGRFVHRRAMAELDKQGVVRPNRDTLYSTAIFDLQAGPVTVTLPDAGGRYLSLQAIDQDHFTRTVIYAPGPHTFTREQMGTRYVMIAVRILANPEDAADMDAARALQDRIQVSTKGAGSFDVPDWDPAGRNKIREALLAMNTTLSDTHRMFGTREQVDPVRHMIGTAMGWGGIPERDTFYLPITPARNDGKTVYRMTVGKVPVDGFWSISVYNARGYFEPNSLHAYSLNNLTAKRNADGTVTVQFGDCNGQIPNCLPTMAGWNYLVRLYRARPDVLSGAWSFPQAQAVN</sequence>
<dbReference type="EMBL" id="CAJZAI010000002">
    <property type="protein sequence ID" value="CAG9167907.1"/>
    <property type="molecule type" value="Genomic_DNA"/>
</dbReference>
<evidence type="ECO:0000313" key="5">
    <source>
        <dbReference type="Proteomes" id="UP000727654"/>
    </source>
</evidence>
<evidence type="ECO:0000256" key="1">
    <source>
        <dbReference type="SAM" id="SignalP"/>
    </source>
</evidence>
<dbReference type="Pfam" id="PF06863">
    <property type="entry name" value="DUF1254"/>
    <property type="match status" value="1"/>
</dbReference>
<accession>A0ABM8WKJ5</accession>
<dbReference type="Pfam" id="PF06742">
    <property type="entry name" value="DUF1214"/>
    <property type="match status" value="1"/>
</dbReference>
<evidence type="ECO:0000259" key="2">
    <source>
        <dbReference type="Pfam" id="PF06742"/>
    </source>
</evidence>
<evidence type="ECO:0008006" key="6">
    <source>
        <dbReference type="Google" id="ProtNLM"/>
    </source>
</evidence>
<feature type="chain" id="PRO_5047355536" description="DUF1254 domain-containing protein" evidence="1">
    <location>
        <begin position="28"/>
        <end position="343"/>
    </location>
</feature>
<dbReference type="SUPFAM" id="SSF160935">
    <property type="entry name" value="VPA0735-like"/>
    <property type="match status" value="1"/>
</dbReference>
<evidence type="ECO:0000259" key="3">
    <source>
        <dbReference type="Pfam" id="PF06863"/>
    </source>
</evidence>
<dbReference type="RefSeq" id="WP_224078638.1">
    <property type="nucleotide sequence ID" value="NZ_CAJZAI010000002.1"/>
</dbReference>
<gene>
    <name evidence="4" type="ORF">LMG23992_00952</name>
</gene>
<proteinExistence type="predicted"/>
<keyword evidence="5" id="KW-1185">Reference proteome</keyword>
<dbReference type="InterPro" id="IPR037050">
    <property type="entry name" value="DUF1254_sf"/>
</dbReference>
<dbReference type="PANTHER" id="PTHR36509:SF2">
    <property type="entry name" value="BLL3101 PROTEIN"/>
    <property type="match status" value="1"/>
</dbReference>
<feature type="signal peptide" evidence="1">
    <location>
        <begin position="1"/>
        <end position="27"/>
    </location>
</feature>
<dbReference type="InterPro" id="IPR037049">
    <property type="entry name" value="DUF1214_C_sf"/>
</dbReference>